<dbReference type="RefSeq" id="WP_377483443.1">
    <property type="nucleotide sequence ID" value="NZ_JBHUOX010000005.1"/>
</dbReference>
<gene>
    <name evidence="1" type="ORF">ACFS7Z_08700</name>
</gene>
<comment type="caution">
    <text evidence="1">The sequence shown here is derived from an EMBL/GenBank/DDBJ whole genome shotgun (WGS) entry which is preliminary data.</text>
</comment>
<dbReference type="InterPro" id="IPR023137">
    <property type="entry name" value="BrxA_sf"/>
</dbReference>
<sequence length="257" mass="29897">MINTQWVYNSDLLKGTGLIQETLLLLDIYEPGIPKADLIKKVIESNVLVRNHPNRIKDIVNHTFFRRYLKQGEDTVTSLKLLREKHVSLDILNQIFLIYTCRANLILFDFIRFVYQKLIKEGASELPGNAAKAFIDEAIIDGNIEKAWADSTKRKVSEHINASMIDFKLINRQRKILPFFPYDFVANYLVHQLHFSGLSDEAILNAKEWELFGYNRHDTLKHLERLSFQGNFILQSSGEIVRITWNYQNMNELIDAA</sequence>
<dbReference type="EMBL" id="JBHUOX010000005">
    <property type="protein sequence ID" value="MFD3000435.1"/>
    <property type="molecule type" value="Genomic_DNA"/>
</dbReference>
<dbReference type="Pfam" id="PF08849">
    <property type="entry name" value="BrxA"/>
    <property type="match status" value="1"/>
</dbReference>
<organism evidence="1 2">
    <name type="scientific">Pontibacter toksunensis</name>
    <dbReference type="NCBI Taxonomy" id="1332631"/>
    <lineage>
        <taxon>Bacteria</taxon>
        <taxon>Pseudomonadati</taxon>
        <taxon>Bacteroidota</taxon>
        <taxon>Cytophagia</taxon>
        <taxon>Cytophagales</taxon>
        <taxon>Hymenobacteraceae</taxon>
        <taxon>Pontibacter</taxon>
    </lineage>
</organism>
<protein>
    <submittedName>
        <fullName evidence="1">BrxA family protein</fullName>
    </submittedName>
</protein>
<evidence type="ECO:0000313" key="1">
    <source>
        <dbReference type="EMBL" id="MFD3000435.1"/>
    </source>
</evidence>
<dbReference type="Gene3D" id="1.10.3540.10">
    <property type="entry name" value="uncharacterized protein from magnetospirillum magneticum domain"/>
    <property type="match status" value="1"/>
</dbReference>
<keyword evidence="2" id="KW-1185">Reference proteome</keyword>
<dbReference type="Proteomes" id="UP001597641">
    <property type="component" value="Unassembled WGS sequence"/>
</dbReference>
<accession>A0ABW6BRH0</accession>
<evidence type="ECO:0000313" key="2">
    <source>
        <dbReference type="Proteomes" id="UP001597641"/>
    </source>
</evidence>
<proteinExistence type="predicted"/>
<dbReference type="InterPro" id="IPR014948">
    <property type="entry name" value="BrxA"/>
</dbReference>
<reference evidence="2" key="1">
    <citation type="journal article" date="2019" name="Int. J. Syst. Evol. Microbiol.">
        <title>The Global Catalogue of Microorganisms (GCM) 10K type strain sequencing project: providing services to taxonomists for standard genome sequencing and annotation.</title>
        <authorList>
            <consortium name="The Broad Institute Genomics Platform"/>
            <consortium name="The Broad Institute Genome Sequencing Center for Infectious Disease"/>
            <person name="Wu L."/>
            <person name="Ma J."/>
        </authorList>
    </citation>
    <scope>NUCLEOTIDE SEQUENCE [LARGE SCALE GENOMIC DNA]</scope>
    <source>
        <strain evidence="2">KCTC 23984</strain>
    </source>
</reference>
<name>A0ABW6BRH0_9BACT</name>